<keyword evidence="3" id="KW-1185">Reference proteome</keyword>
<protein>
    <submittedName>
        <fullName evidence="2">Uncharacterized protein</fullName>
    </submittedName>
</protein>
<feature type="chain" id="PRO_5044885330" evidence="1">
    <location>
        <begin position="23"/>
        <end position="113"/>
    </location>
</feature>
<evidence type="ECO:0000313" key="3">
    <source>
        <dbReference type="Proteomes" id="UP001634007"/>
    </source>
</evidence>
<dbReference type="EMBL" id="JBJKBG010000007">
    <property type="protein sequence ID" value="KAL3729321.1"/>
    <property type="molecule type" value="Genomic_DNA"/>
</dbReference>
<comment type="caution">
    <text evidence="2">The sequence shown here is derived from an EMBL/GenBank/DDBJ whole genome shotgun (WGS) entry which is preliminary data.</text>
</comment>
<dbReference type="Proteomes" id="UP001634007">
    <property type="component" value="Unassembled WGS sequence"/>
</dbReference>
<organism evidence="2 3">
    <name type="scientific">Eucalyptus globulus</name>
    <name type="common">Tasmanian blue gum</name>
    <dbReference type="NCBI Taxonomy" id="34317"/>
    <lineage>
        <taxon>Eukaryota</taxon>
        <taxon>Viridiplantae</taxon>
        <taxon>Streptophyta</taxon>
        <taxon>Embryophyta</taxon>
        <taxon>Tracheophyta</taxon>
        <taxon>Spermatophyta</taxon>
        <taxon>Magnoliopsida</taxon>
        <taxon>eudicotyledons</taxon>
        <taxon>Gunneridae</taxon>
        <taxon>Pentapetalae</taxon>
        <taxon>rosids</taxon>
        <taxon>malvids</taxon>
        <taxon>Myrtales</taxon>
        <taxon>Myrtaceae</taxon>
        <taxon>Myrtoideae</taxon>
        <taxon>Eucalypteae</taxon>
        <taxon>Eucalyptus</taxon>
    </lineage>
</organism>
<name>A0ABD3JU56_EUCGL</name>
<gene>
    <name evidence="2" type="ORF">ACJRO7_026430</name>
</gene>
<accession>A0ABD3JU56</accession>
<keyword evidence="1" id="KW-0732">Signal</keyword>
<sequence length="113" mass="11825">MSAARFLLFAALASSLLFPAAASDSPDSAALLAFKSWADNSGSLAGWANPSDPPRHQARPPTAVPLMSEAQGREGLAEAADSHVRAHVGEPVQVLAVLEEPEVELGRRVVDID</sequence>
<feature type="signal peptide" evidence="1">
    <location>
        <begin position="1"/>
        <end position="22"/>
    </location>
</feature>
<evidence type="ECO:0000256" key="1">
    <source>
        <dbReference type="SAM" id="SignalP"/>
    </source>
</evidence>
<reference evidence="2 3" key="1">
    <citation type="submission" date="2024-11" db="EMBL/GenBank/DDBJ databases">
        <title>Chromosome-level genome assembly of Eucalyptus globulus Labill. provides insights into its genome evolution.</title>
        <authorList>
            <person name="Li X."/>
        </authorList>
    </citation>
    <scope>NUCLEOTIDE SEQUENCE [LARGE SCALE GENOMIC DNA]</scope>
    <source>
        <strain evidence="2">CL2024</strain>
        <tissue evidence="2">Fresh tender leaves</tissue>
    </source>
</reference>
<evidence type="ECO:0000313" key="2">
    <source>
        <dbReference type="EMBL" id="KAL3729321.1"/>
    </source>
</evidence>
<proteinExistence type="predicted"/>
<dbReference type="AlphaFoldDB" id="A0ABD3JU56"/>